<sequence>MPLRSSSTPILNSWMSHCKDSSPEPEPLLCRNRSVSLSLCTFHPPTTDTTKTQVSLESGIKIQQKPRNKKLNVPIPRSLRKKSKTKAEKPEEPEEEIKPTSRLWFGAERLFSSSGLGEKIMDGEDYGGGKKKESVLQTLVVGGGVGNSGGKICGGGGGGKGSDGGEGNGFGFFEGNNRGSGSTDAYYQKMIEADPGNALLLGNYAKFLKEVRGDYEKAEEYCGRSILANPSDANTLSLYGDLIWNAHRDAERAENYFDQAVKTSPDDCYVLASYAHFLWDAEDDEDDEENQGVQRETDRSHTSSSNFFHGSPHHSPLTAAS</sequence>
<keyword evidence="3" id="KW-1185">Reference proteome</keyword>
<dbReference type="PANTHER" id="PTHR26312:SF215">
    <property type="entry name" value="TPR REPEAT PROTEIN"/>
    <property type="match status" value="1"/>
</dbReference>
<feature type="compositionally biased region" description="Polar residues" evidence="1">
    <location>
        <begin position="1"/>
        <end position="15"/>
    </location>
</feature>
<feature type="region of interest" description="Disordered" evidence="1">
    <location>
        <begin position="282"/>
        <end position="321"/>
    </location>
</feature>
<dbReference type="Pfam" id="PF13431">
    <property type="entry name" value="TPR_17"/>
    <property type="match status" value="1"/>
</dbReference>
<gene>
    <name evidence="2" type="ORF">DVH24_031283</name>
</gene>
<dbReference type="SUPFAM" id="SSF48452">
    <property type="entry name" value="TPR-like"/>
    <property type="match status" value="1"/>
</dbReference>
<dbReference type="Gene3D" id="1.25.40.10">
    <property type="entry name" value="Tetratricopeptide repeat domain"/>
    <property type="match status" value="1"/>
</dbReference>
<feature type="region of interest" description="Disordered" evidence="1">
    <location>
        <begin position="59"/>
        <end position="99"/>
    </location>
</feature>
<organism evidence="2 3">
    <name type="scientific">Malus domestica</name>
    <name type="common">Apple</name>
    <name type="synonym">Pyrus malus</name>
    <dbReference type="NCBI Taxonomy" id="3750"/>
    <lineage>
        <taxon>Eukaryota</taxon>
        <taxon>Viridiplantae</taxon>
        <taxon>Streptophyta</taxon>
        <taxon>Embryophyta</taxon>
        <taxon>Tracheophyta</taxon>
        <taxon>Spermatophyta</taxon>
        <taxon>Magnoliopsida</taxon>
        <taxon>eudicotyledons</taxon>
        <taxon>Gunneridae</taxon>
        <taxon>Pentapetalae</taxon>
        <taxon>rosids</taxon>
        <taxon>fabids</taxon>
        <taxon>Rosales</taxon>
        <taxon>Rosaceae</taxon>
        <taxon>Amygdaloideae</taxon>
        <taxon>Maleae</taxon>
        <taxon>Malus</taxon>
    </lineage>
</organism>
<dbReference type="AlphaFoldDB" id="A0A498HDU5"/>
<proteinExistence type="predicted"/>
<dbReference type="InterPro" id="IPR011990">
    <property type="entry name" value="TPR-like_helical_dom_sf"/>
</dbReference>
<dbReference type="EMBL" id="RDQH01000343">
    <property type="protein sequence ID" value="RXH68950.1"/>
    <property type="molecule type" value="Genomic_DNA"/>
</dbReference>
<dbReference type="PANTHER" id="PTHR26312">
    <property type="entry name" value="TETRATRICOPEPTIDE REPEAT PROTEIN 5"/>
    <property type="match status" value="1"/>
</dbReference>
<reference evidence="2 3" key="1">
    <citation type="submission" date="2018-10" db="EMBL/GenBank/DDBJ databases">
        <title>A high-quality apple genome assembly.</title>
        <authorList>
            <person name="Hu J."/>
        </authorList>
    </citation>
    <scope>NUCLEOTIDE SEQUENCE [LARGE SCALE GENOMIC DNA]</scope>
    <source>
        <strain evidence="3">cv. HFTH1</strain>
        <tissue evidence="2">Young leaf</tissue>
    </source>
</reference>
<evidence type="ECO:0000313" key="2">
    <source>
        <dbReference type="EMBL" id="RXH68950.1"/>
    </source>
</evidence>
<dbReference type="Proteomes" id="UP000290289">
    <property type="component" value="Chromosome 17"/>
</dbReference>
<protein>
    <submittedName>
        <fullName evidence="2">Uncharacterized protein</fullName>
    </submittedName>
</protein>
<comment type="caution">
    <text evidence="2">The sequence shown here is derived from an EMBL/GenBank/DDBJ whole genome shotgun (WGS) entry which is preliminary data.</text>
</comment>
<feature type="region of interest" description="Disordered" evidence="1">
    <location>
        <begin position="1"/>
        <end position="26"/>
    </location>
</feature>
<evidence type="ECO:0000256" key="1">
    <source>
        <dbReference type="SAM" id="MobiDB-lite"/>
    </source>
</evidence>
<evidence type="ECO:0000313" key="3">
    <source>
        <dbReference type="Proteomes" id="UP000290289"/>
    </source>
</evidence>
<accession>A0A498HDU5</accession>
<name>A0A498HDU5_MALDO</name>